<dbReference type="InterPro" id="IPR013378">
    <property type="entry name" value="InlB-like_B-rpt"/>
</dbReference>
<comment type="subcellular location">
    <subcellularLocation>
        <location evidence="1">Cell envelope</location>
    </subcellularLocation>
</comment>
<dbReference type="Proteomes" id="UP000198972">
    <property type="component" value="Unassembled WGS sequence"/>
</dbReference>
<evidence type="ECO:0000259" key="6">
    <source>
        <dbReference type="PROSITE" id="PS51272"/>
    </source>
</evidence>
<proteinExistence type="predicted"/>
<feature type="compositionally biased region" description="Low complexity" evidence="2">
    <location>
        <begin position="1578"/>
        <end position="1594"/>
    </location>
</feature>
<feature type="chain" id="PRO_5011620582" evidence="3">
    <location>
        <begin position="36"/>
        <end position="1962"/>
    </location>
</feature>
<dbReference type="InterPro" id="IPR013783">
    <property type="entry name" value="Ig-like_fold"/>
</dbReference>
<dbReference type="Pfam" id="PF09479">
    <property type="entry name" value="Flg_new"/>
    <property type="match status" value="1"/>
</dbReference>
<dbReference type="GO" id="GO:0033925">
    <property type="term" value="F:mannosyl-glycoprotein endo-beta-N-acetylglucosaminidase activity"/>
    <property type="evidence" value="ECO:0007669"/>
    <property type="project" value="InterPro"/>
</dbReference>
<dbReference type="SUPFAM" id="SSF49785">
    <property type="entry name" value="Galactose-binding domain-like"/>
    <property type="match status" value="1"/>
</dbReference>
<dbReference type="PROSITE" id="PS50835">
    <property type="entry name" value="IG_LIKE"/>
    <property type="match status" value="1"/>
</dbReference>
<dbReference type="InterPro" id="IPR001119">
    <property type="entry name" value="SLH_dom"/>
</dbReference>
<dbReference type="CDD" id="cd00096">
    <property type="entry name" value="Ig"/>
    <property type="match status" value="1"/>
</dbReference>
<feature type="region of interest" description="Disordered" evidence="2">
    <location>
        <begin position="1575"/>
        <end position="1613"/>
    </location>
</feature>
<evidence type="ECO:0000256" key="1">
    <source>
        <dbReference type="ARBA" id="ARBA00004196"/>
    </source>
</evidence>
<name>A0A1G7NMZ4_9BACL</name>
<feature type="domain" description="F5/8 type C" evidence="4">
    <location>
        <begin position="1074"/>
        <end position="1217"/>
    </location>
</feature>
<dbReference type="Pfam" id="PF03644">
    <property type="entry name" value="Glyco_hydro_85"/>
    <property type="match status" value="1"/>
</dbReference>
<dbReference type="InterPro" id="IPR042229">
    <property type="entry name" value="Listeria/Bacterioides_rpt_sf"/>
</dbReference>
<dbReference type="SUPFAM" id="SSF52058">
    <property type="entry name" value="L domain-like"/>
    <property type="match status" value="1"/>
</dbReference>
<dbReference type="EMBL" id="FNBG01000016">
    <property type="protein sequence ID" value="SDF75455.1"/>
    <property type="molecule type" value="Genomic_DNA"/>
</dbReference>
<dbReference type="SUPFAM" id="SSF48726">
    <property type="entry name" value="Immunoglobulin"/>
    <property type="match status" value="1"/>
</dbReference>
<evidence type="ECO:0000313" key="8">
    <source>
        <dbReference type="Proteomes" id="UP000198972"/>
    </source>
</evidence>
<feature type="domain" description="SLH" evidence="6">
    <location>
        <begin position="1908"/>
        <end position="1962"/>
    </location>
</feature>
<sequence length="1962" mass="213117">MNMHLHIKKKTFSKFTAMLLITGLVATSTPLQVQAGDTLPFTGEAAHGVNQPSVHGYTSGQILDWSPETDSDAEMLRSFVPLQQRINPFAATQAKPNLNPDVKMTNVSGDYGNAFIENAAYTNKFAQYHFGFWQYVDYWSPWHGTASAYTPPEYYDDTAQSDWKQKWFEFGMLNIPNPTYTDAAHKNGVLSLAGIFFSNNDRGQQTYKQMIVKDENGDFPVAKKMIEMAKYFGYDGYFLNQEEQNPNVQTSDIPDYIEFIKALKQGGLYIQWYDSLSTTTGANTFARTFSDNNISFLYDKNKGEPVSDSYFFDYGAGSSQINSAKTYLDQLNTDYGTNYSIYDVGYAGLEAGRDRFTSKNVTALKNKLDEGGVPLVSIATLGADFVHAGYNDDKPWPSNDRANNDYQWETIKREQQWWSSPNTNPRETASSTVWPGIASVITERSVIGDSNFYTSFNTGHGLSYYKAGAVSNNDEWSNMSLQDVPVTWQWWQDTTGSRLTVDLDYGSKYKKDPSFTYEQIGGYDGGSSLAVSGNLDAENFLRLYKTELDVNASSKLSIAYNKPSTNDSSSLSIGLIFKDDPDTVVKVSAADGSKTTGWTTKELDLSMYAGKTIAAFGLVFAPNGDAVTNYQMNVGQIRIYDGSAAAPTAPTGLALTDVFTDTNEMIIHWDLNTNYSQVKNYNVYVNDVFVGGKYDKTFYIKKLPARSGVVKVAPVGADGREGAAASLSFNLDAAVSKIKVDSRENGELTVSWTNPASASDAITVSVRSLNWITTDTPVSATKTVSAGSTSAVFTDMPINGDDYIVSVAVGNQSPVEVSGNFIDKTIDPYAEKWSWNGNTLSLPMPNTRDWRYLHVYENGVALQFDTTYSSGKKPYIVRGRSTKASLFITPASTTSTISLVMEDYAGNKSVPLFVRDNELSSEMFPDAALLNALNELGYTKVSDLTKITGTLDLSNRDIKDLTGLKLITEMTGVNLSNTKLEKLSDTYFPSQVTSIDLSNNESLQQINSRALSGITDLQQLNITGSSKLQLLDVSNSKLKNLVYGDKTTFPEMIVLDLSGTQLDMTEGQSAKLFADQIKQQVKPGEAVTTTKYENAARTSTVSGGFSNAQRLIDGSLTAYGTAASLPKQAILDFGNEIEMTAFNMYAYSNSYRATDFTLSYSADGTDYTTIGSPFVGNTLKDFSYKFASPVKGRYFKLDVTKGQSSIVYLTELELWANVPYSYPSSVKYDGYTGLHTVTFDADGGTNAPAQLTDVALGSTINEPAEVVKEGYLFDGWYSGEHKWNFATDKVTDNITLKAHWVIDPSKTMAFTTNLESTKTVSKGDQVDLTVVAEGGVDSMVWEVKSPVEDTWNQTSVTTAVYSFTAQEEDNGKMFRVVLTGKDGVQPSTLTSNELTLTVIPDGVVVEQPVIGRFDVTKNPAIVGDSVSFTVEAAGSGSLSYQWYKDGSLIGDATGASLELQNVTANDAGRYKVVVTNTVIANEQAYTASTTSDEIVFAINQGIAPEWNQLQTLLAGIDALVNNDKYTSSSIAALKSSTAYTEAKSLTSDANAELLRQAYDNLVKAKNDILVAYTPVTPPSNNSSNSGSGSGSSVTPPAPKPADPSKAVVSTGDLTKPAENGTVVVTVGSAVKDIELPINAGELLGNNTLQIQAGEVNIDITPDALKQWKDSVNKEQLSGSKLHVTVNPKTISEAAVKSDANVALKGNAIALGFSIVTSDGKSYPLSEAAEPVKVKLPINASLNAGLLGVYKVEANGALTYLGGVLAEGYMEAEVQQGGTYALLEYAVNFTDVLPSHWASNAIQQLAAKHLIQGVSVNEYQPNRMITRAEFVKLVSSALKLKDKGELAFTDVAANAWYQEDLAKMVKAGLINGRTKDSFEPNAVITRQEIVLILMRAYNMENGTLPSAAGISFSDDSDIAEWALESVKQAAALGLVQGRSKGQFAPNDPATRAETAQFILNYLK</sequence>
<dbReference type="Pfam" id="PF23952">
    <property type="entry name" value="LRR_EndoS"/>
    <property type="match status" value="1"/>
</dbReference>
<dbReference type="STRING" id="670482.SAMN04488542_11661"/>
<dbReference type="Gene3D" id="2.60.120.260">
    <property type="entry name" value="Galactose-binding domain-like"/>
    <property type="match status" value="2"/>
</dbReference>
<dbReference type="RefSeq" id="WP_091231677.1">
    <property type="nucleotide sequence ID" value="NZ_FNBG01000016.1"/>
</dbReference>
<dbReference type="InterPro" id="IPR032675">
    <property type="entry name" value="LRR_dom_sf"/>
</dbReference>
<dbReference type="Pfam" id="PF00754">
    <property type="entry name" value="F5_F8_type_C"/>
    <property type="match status" value="1"/>
</dbReference>
<dbReference type="InterPro" id="IPR032979">
    <property type="entry name" value="ENGase"/>
</dbReference>
<evidence type="ECO:0000256" key="2">
    <source>
        <dbReference type="SAM" id="MobiDB-lite"/>
    </source>
</evidence>
<dbReference type="GO" id="GO:0030313">
    <property type="term" value="C:cell envelope"/>
    <property type="evidence" value="ECO:0007669"/>
    <property type="project" value="UniProtKB-SubCell"/>
</dbReference>
<dbReference type="Pfam" id="PF00395">
    <property type="entry name" value="SLH"/>
    <property type="match status" value="3"/>
</dbReference>
<dbReference type="InterPro" id="IPR000421">
    <property type="entry name" value="FA58C"/>
</dbReference>
<dbReference type="Gene3D" id="2.60.40.4270">
    <property type="entry name" value="Listeria-Bacteroides repeat domain"/>
    <property type="match status" value="1"/>
</dbReference>
<accession>A0A1G7NMZ4</accession>
<keyword evidence="8" id="KW-1185">Reference proteome</keyword>
<dbReference type="InterPro" id="IPR003599">
    <property type="entry name" value="Ig_sub"/>
</dbReference>
<organism evidence="7 8">
    <name type="scientific">Fontibacillus panacisegetis</name>
    <dbReference type="NCBI Taxonomy" id="670482"/>
    <lineage>
        <taxon>Bacteria</taxon>
        <taxon>Bacillati</taxon>
        <taxon>Bacillota</taxon>
        <taxon>Bacilli</taxon>
        <taxon>Bacillales</taxon>
        <taxon>Paenibacillaceae</taxon>
        <taxon>Fontibacillus</taxon>
    </lineage>
</organism>
<dbReference type="SMART" id="SM00409">
    <property type="entry name" value="IG"/>
    <property type="match status" value="2"/>
</dbReference>
<dbReference type="NCBIfam" id="TIGR02543">
    <property type="entry name" value="List_Bact_rpt"/>
    <property type="match status" value="1"/>
</dbReference>
<dbReference type="Pfam" id="PF13927">
    <property type="entry name" value="Ig_3"/>
    <property type="match status" value="1"/>
</dbReference>
<feature type="domain" description="Ig-like" evidence="5">
    <location>
        <begin position="1408"/>
        <end position="1491"/>
    </location>
</feature>
<evidence type="ECO:0000259" key="4">
    <source>
        <dbReference type="PROSITE" id="PS50022"/>
    </source>
</evidence>
<dbReference type="PANTHER" id="PTHR13246:SF1">
    <property type="entry name" value="CYTOSOLIC ENDO-BETA-N-ACETYLGLUCOSAMINIDASE"/>
    <property type="match status" value="1"/>
</dbReference>
<gene>
    <name evidence="7" type="ORF">SAMN04488542_11661</name>
</gene>
<evidence type="ECO:0000256" key="3">
    <source>
        <dbReference type="SAM" id="SignalP"/>
    </source>
</evidence>
<protein>
    <submittedName>
        <fullName evidence="7">Endo-beta-N-acetylglucosaminidase D</fullName>
    </submittedName>
</protein>
<dbReference type="InterPro" id="IPR007110">
    <property type="entry name" value="Ig-like_dom"/>
</dbReference>
<feature type="signal peptide" evidence="3">
    <location>
        <begin position="1"/>
        <end position="35"/>
    </location>
</feature>
<reference evidence="7 8" key="1">
    <citation type="submission" date="2016-10" db="EMBL/GenBank/DDBJ databases">
        <authorList>
            <person name="de Groot N.N."/>
        </authorList>
    </citation>
    <scope>NUCLEOTIDE SEQUENCE [LARGE SCALE GENOMIC DNA]</scope>
    <source>
        <strain evidence="7 8">DSM 28129</strain>
    </source>
</reference>
<dbReference type="PROSITE" id="PS50022">
    <property type="entry name" value="FA58C_3"/>
    <property type="match status" value="1"/>
</dbReference>
<dbReference type="Gene3D" id="2.60.40.10">
    <property type="entry name" value="Immunoglobulins"/>
    <property type="match status" value="2"/>
</dbReference>
<feature type="domain" description="SLH" evidence="6">
    <location>
        <begin position="1848"/>
        <end position="1906"/>
    </location>
</feature>
<dbReference type="OrthoDB" id="1089471at2"/>
<dbReference type="InterPro" id="IPR008979">
    <property type="entry name" value="Galactose-bd-like_sf"/>
</dbReference>
<dbReference type="GO" id="GO:0005829">
    <property type="term" value="C:cytosol"/>
    <property type="evidence" value="ECO:0007669"/>
    <property type="project" value="UniProtKB-SubCell"/>
</dbReference>
<dbReference type="InterPro" id="IPR036179">
    <property type="entry name" value="Ig-like_dom_sf"/>
</dbReference>
<dbReference type="Gene3D" id="3.20.20.80">
    <property type="entry name" value="Glycosidases"/>
    <property type="match status" value="1"/>
</dbReference>
<evidence type="ECO:0000259" key="5">
    <source>
        <dbReference type="PROSITE" id="PS50835"/>
    </source>
</evidence>
<feature type="domain" description="SLH" evidence="6">
    <location>
        <begin position="1784"/>
        <end position="1847"/>
    </location>
</feature>
<dbReference type="Gene3D" id="3.80.10.10">
    <property type="entry name" value="Ribonuclease Inhibitor"/>
    <property type="match status" value="1"/>
</dbReference>
<dbReference type="PROSITE" id="PS51272">
    <property type="entry name" value="SLH"/>
    <property type="match status" value="3"/>
</dbReference>
<keyword evidence="3" id="KW-0732">Signal</keyword>
<dbReference type="PANTHER" id="PTHR13246">
    <property type="entry name" value="ENDO BETA N-ACETYLGLUCOSAMINIDASE"/>
    <property type="match status" value="1"/>
</dbReference>
<dbReference type="InterPro" id="IPR005201">
    <property type="entry name" value="TIM_ENGase"/>
</dbReference>
<evidence type="ECO:0000313" key="7">
    <source>
        <dbReference type="EMBL" id="SDF75455.1"/>
    </source>
</evidence>